<feature type="domain" description="Endonuclease/exonuclease/phosphatase" evidence="3">
    <location>
        <begin position="405"/>
        <end position="623"/>
    </location>
</feature>
<keyword evidence="4" id="KW-0255">Endonuclease</keyword>
<evidence type="ECO:0000256" key="2">
    <source>
        <dbReference type="SAM" id="Phobius"/>
    </source>
</evidence>
<feature type="transmembrane region" description="Helical" evidence="2">
    <location>
        <begin position="274"/>
        <end position="294"/>
    </location>
</feature>
<keyword evidence="5" id="KW-1185">Reference proteome</keyword>
<dbReference type="RefSeq" id="WP_013156394.1">
    <property type="nucleotide sequence ID" value="NC_014211.1"/>
</dbReference>
<dbReference type="KEGG" id="nda:Ndas_5408"/>
<feature type="transmembrane region" description="Helical" evidence="2">
    <location>
        <begin position="124"/>
        <end position="142"/>
    </location>
</feature>
<evidence type="ECO:0000256" key="1">
    <source>
        <dbReference type="SAM" id="MobiDB-lite"/>
    </source>
</evidence>
<evidence type="ECO:0000313" key="4">
    <source>
        <dbReference type="EMBL" id="ADH70787.1"/>
    </source>
</evidence>
<dbReference type="GO" id="GO:0006506">
    <property type="term" value="P:GPI anchor biosynthetic process"/>
    <property type="evidence" value="ECO:0007669"/>
    <property type="project" value="TreeGrafter"/>
</dbReference>
<dbReference type="OrthoDB" id="155529at2"/>
<dbReference type="HOGENOM" id="CLU_410892_0_0_11"/>
<feature type="transmembrane region" description="Helical" evidence="2">
    <location>
        <begin position="244"/>
        <end position="262"/>
    </location>
</feature>
<keyword evidence="2" id="KW-0472">Membrane</keyword>
<dbReference type="EMBL" id="CP002041">
    <property type="protein sequence ID" value="ADH70787.1"/>
    <property type="molecule type" value="Genomic_DNA"/>
</dbReference>
<evidence type="ECO:0000313" key="5">
    <source>
        <dbReference type="Proteomes" id="UP000002219"/>
    </source>
</evidence>
<feature type="transmembrane region" description="Helical" evidence="2">
    <location>
        <begin position="154"/>
        <end position="172"/>
    </location>
</feature>
<keyword evidence="4" id="KW-0378">Hydrolase</keyword>
<feature type="transmembrane region" description="Helical" evidence="2">
    <location>
        <begin position="39"/>
        <end position="59"/>
    </location>
</feature>
<evidence type="ECO:0000259" key="3">
    <source>
        <dbReference type="Pfam" id="PF03372"/>
    </source>
</evidence>
<feature type="region of interest" description="Disordered" evidence="1">
    <location>
        <begin position="605"/>
        <end position="634"/>
    </location>
</feature>
<dbReference type="SUPFAM" id="SSF56219">
    <property type="entry name" value="DNase I-like"/>
    <property type="match status" value="1"/>
</dbReference>
<keyword evidence="4" id="KW-0540">Nuclease</keyword>
<feature type="transmembrane region" description="Helical" evidence="2">
    <location>
        <begin position="184"/>
        <end position="202"/>
    </location>
</feature>
<name>D7B9C9_NOCDD</name>
<dbReference type="GO" id="GO:0004519">
    <property type="term" value="F:endonuclease activity"/>
    <property type="evidence" value="ECO:0007669"/>
    <property type="project" value="UniProtKB-KW"/>
</dbReference>
<dbReference type="GeneID" id="91489517"/>
<feature type="transmembrane region" description="Helical" evidence="2">
    <location>
        <begin position="66"/>
        <end position="85"/>
    </location>
</feature>
<dbReference type="Gene3D" id="3.60.10.10">
    <property type="entry name" value="Endonuclease/exonuclease/phosphatase"/>
    <property type="match status" value="1"/>
</dbReference>
<gene>
    <name evidence="4" type="ordered locus">Ndas_5408</name>
</gene>
<feature type="transmembrane region" description="Helical" evidence="2">
    <location>
        <begin position="306"/>
        <end position="327"/>
    </location>
</feature>
<dbReference type="PANTHER" id="PTHR14859">
    <property type="entry name" value="CALCOFLUOR WHITE HYPERSENSITIVE PROTEIN PRECURSOR"/>
    <property type="match status" value="1"/>
</dbReference>
<feature type="transmembrane region" description="Helical" evidence="2">
    <location>
        <begin position="365"/>
        <end position="384"/>
    </location>
</feature>
<proteinExistence type="predicted"/>
<dbReference type="Pfam" id="PF03372">
    <property type="entry name" value="Exo_endo_phos"/>
    <property type="match status" value="1"/>
</dbReference>
<sequence length="634" mass="65437">MRRDLLAAAVGTVLLLDALRVFLPSLITVFGQAGTTDPALMGAFALAWFLAPFPFVPLARRIPPTAMAGAAVVVMAAGRLALQATEGGDPQLYVSAATVGAGTVWLVCTAMASAVDGRLCGREVVTGVVAAIAATAVVRSLFGVIDLVWWPTPLAWAPVIAEVGLLLLLLLNVRDTAPGPARPVPPRAWLVLGPLFFLSGLYTANPAVGQTLAGSPLGAAAVATGAVLSVGLVRRPLLPGRSRWAAPVVLLAALAWLAWASSDGVTPEAAALPSAAALVAGQLALAACAGRAVFARPGRASAARSGLAAASGLLVFVVLVFAFYSAYDLYVPNAYVPFLAAALLLPAVSSPVLETGGPPRPRALALTAGTAALTLAATALWPVFAARTFAPAPASGTEGLRVAAYNVRMGFGMDGRFSVTEQAGALRRLDADVVVLSEVDRGWLLNGGNDVLSRLALELGMAAHWGPADGPLWGDAVLTSLPVTRERRHPLTPSGPTGAQALEVTVDHGGTGVTVVSTHVQPADRGFRAESSRRQLREIAEIARRARERGTPVVVAGDLNIEPDDPAWGLLTEHGLLDAFRNTRPFPTLPGETGSDQQIDHVLHTGDLAPSDPANPDVPHSDHRPVAVTLTPVA</sequence>
<feature type="transmembrane region" description="Helical" evidence="2">
    <location>
        <begin position="214"/>
        <end position="232"/>
    </location>
</feature>
<protein>
    <submittedName>
        <fullName evidence="4">Endonuclease/exonuclease/phosphatase</fullName>
    </submittedName>
</protein>
<reference evidence="4 5" key="1">
    <citation type="journal article" date="2010" name="Stand. Genomic Sci.">
        <title>Complete genome sequence of Nocardiopsis dassonvillei type strain (IMRU 509).</title>
        <authorList>
            <person name="Sun H."/>
            <person name="Lapidus A."/>
            <person name="Nolan M."/>
            <person name="Lucas S."/>
            <person name="Del Rio T.G."/>
            <person name="Tice H."/>
            <person name="Cheng J.F."/>
            <person name="Tapia R."/>
            <person name="Han C."/>
            <person name="Goodwin L."/>
            <person name="Pitluck S."/>
            <person name="Pagani I."/>
            <person name="Ivanova N."/>
            <person name="Mavromatis K."/>
            <person name="Mikhailova N."/>
            <person name="Pati A."/>
            <person name="Chen A."/>
            <person name="Palaniappan K."/>
            <person name="Land M."/>
            <person name="Hauser L."/>
            <person name="Chang Y.J."/>
            <person name="Jeffries C.D."/>
            <person name="Djao O.D."/>
            <person name="Rohde M."/>
            <person name="Sikorski J."/>
            <person name="Goker M."/>
            <person name="Woyke T."/>
            <person name="Bristow J."/>
            <person name="Eisen J.A."/>
            <person name="Markowitz V."/>
            <person name="Hugenholtz P."/>
            <person name="Kyrpides N.C."/>
            <person name="Klenk H.P."/>
        </authorList>
    </citation>
    <scope>NUCLEOTIDE SEQUENCE [LARGE SCALE GENOMIC DNA]</scope>
    <source>
        <strain evidence="5">ATCC 23218 / DSM 43111 / CIP 107115 / JCM 7437 / KCTC 9190 / NBRC 14626 / NCTC 10488 / NRRL B-5397 / IMRU 509</strain>
        <plasmid evidence="5">Chromosome 2</plasmid>
    </source>
</reference>
<dbReference type="InterPro" id="IPR036691">
    <property type="entry name" value="Endo/exonu/phosph_ase_sf"/>
</dbReference>
<dbReference type="AlphaFoldDB" id="D7B9C9"/>
<feature type="transmembrane region" description="Helical" evidence="2">
    <location>
        <begin position="333"/>
        <end position="353"/>
    </location>
</feature>
<dbReference type="Proteomes" id="UP000002219">
    <property type="component" value="Chromosome 2"/>
</dbReference>
<dbReference type="STRING" id="446468.Ndas_5408"/>
<accession>D7B9C9</accession>
<dbReference type="eggNOG" id="COG3568">
    <property type="taxonomic scope" value="Bacteria"/>
</dbReference>
<geneLocation type="plasmid" evidence="5">
    <name>pNDAS01</name>
</geneLocation>
<dbReference type="GO" id="GO:0016020">
    <property type="term" value="C:membrane"/>
    <property type="evidence" value="ECO:0007669"/>
    <property type="project" value="GOC"/>
</dbReference>
<organism evidence="4 5">
    <name type="scientific">Nocardiopsis dassonvillei (strain ATCC 23218 / DSM 43111 / CIP 107115 / JCM 7437 / KCTC 9190 / NBRC 14626 / NCTC 10488 / NRRL B-5397 / IMRU 509)</name>
    <name type="common">Actinomadura dassonvillei</name>
    <dbReference type="NCBI Taxonomy" id="446468"/>
    <lineage>
        <taxon>Bacteria</taxon>
        <taxon>Bacillati</taxon>
        <taxon>Actinomycetota</taxon>
        <taxon>Actinomycetes</taxon>
        <taxon>Streptosporangiales</taxon>
        <taxon>Nocardiopsidaceae</taxon>
        <taxon>Nocardiopsis</taxon>
    </lineage>
</organism>
<dbReference type="InterPro" id="IPR005135">
    <property type="entry name" value="Endo/exonuclease/phosphatase"/>
</dbReference>
<keyword evidence="2" id="KW-1133">Transmembrane helix</keyword>
<feature type="transmembrane region" description="Helical" evidence="2">
    <location>
        <begin position="91"/>
        <end position="112"/>
    </location>
</feature>
<keyword evidence="2" id="KW-0812">Transmembrane</keyword>
<dbReference type="PANTHER" id="PTHR14859:SF1">
    <property type="entry name" value="PGAP2-INTERACTING PROTEIN"/>
    <property type="match status" value="1"/>
</dbReference>
<dbReference type="InterPro" id="IPR051916">
    <property type="entry name" value="GPI-anchor_lipid_remodeler"/>
</dbReference>